<sequence>MKNRIYLTLTTLTISLFGFSQEHFSGITTSNRGGLLNGSMNPAELSNMNMKFDVNLFNTSINYSNNKLTFSDLVSGDNLEDKFFSGTESSNVRIDALIYGPGLAYKNGNWTYAISTVANIKANIINVDVALGNAIQNGNLSGIISQNTISSTENQRINATTWGEIDLSLSRKLIEISRHQVNAGATLKLLFPSAYANFSASNLQGTINNTLGDIELVNATAQVNLAYSGFLGNDFNNTSNYSNFFKQGINGVAADIGGTYTYKEADSNKYIITAGLAIKNIGSMTFKEENNTSIDYNLDVSGLESLDLNQFQNVNSLTEIEQIIDDPANAAFFQKTKTNQSFKVKLPTTINAYADIKVKNKFYVTASILQKVVDDSENDLATTQNTYSLIPRIAFKSFELFAPLASNEISGFTSGFGFRAFGFYLGSGSIISAALNNSKQADVYLGFRFGI</sequence>
<evidence type="ECO:0000313" key="1">
    <source>
        <dbReference type="EMBL" id="SEP60300.1"/>
    </source>
</evidence>
<dbReference type="STRING" id="1299341.SAMN05444005_101533"/>
<dbReference type="Proteomes" id="UP000198648">
    <property type="component" value="Unassembled WGS sequence"/>
</dbReference>
<keyword evidence="2" id="KW-1185">Reference proteome</keyword>
<reference evidence="1 2" key="1">
    <citation type="submission" date="2016-10" db="EMBL/GenBank/DDBJ databases">
        <authorList>
            <person name="de Groot N.N."/>
        </authorList>
    </citation>
    <scope>NUCLEOTIDE SEQUENCE [LARGE SCALE GENOMIC DNA]</scope>
    <source>
        <strain evidence="1 2">DSM 27078</strain>
    </source>
</reference>
<proteinExistence type="predicted"/>
<protein>
    <recommendedName>
        <fullName evidence="3">DUF5723 domain-containing protein</fullName>
    </recommendedName>
</protein>
<evidence type="ECO:0008006" key="3">
    <source>
        <dbReference type="Google" id="ProtNLM"/>
    </source>
</evidence>
<dbReference type="RefSeq" id="WP_091464764.1">
    <property type="nucleotide sequence ID" value="NZ_FOEI01000001.1"/>
</dbReference>
<evidence type="ECO:0000313" key="2">
    <source>
        <dbReference type="Proteomes" id="UP000198648"/>
    </source>
</evidence>
<dbReference type="AlphaFoldDB" id="A0A1H8Z786"/>
<organism evidence="1 2">
    <name type="scientific">Flavobacterium urocaniciphilum</name>
    <dbReference type="NCBI Taxonomy" id="1299341"/>
    <lineage>
        <taxon>Bacteria</taxon>
        <taxon>Pseudomonadati</taxon>
        <taxon>Bacteroidota</taxon>
        <taxon>Flavobacteriia</taxon>
        <taxon>Flavobacteriales</taxon>
        <taxon>Flavobacteriaceae</taxon>
        <taxon>Flavobacterium</taxon>
    </lineage>
</organism>
<accession>A0A1H8Z786</accession>
<dbReference type="OrthoDB" id="9805336at2"/>
<gene>
    <name evidence="1" type="ORF">SAMN05444005_101533</name>
</gene>
<name>A0A1H8Z786_9FLAO</name>
<dbReference type="EMBL" id="FOEI01000001">
    <property type="protein sequence ID" value="SEP60300.1"/>
    <property type="molecule type" value="Genomic_DNA"/>
</dbReference>